<evidence type="ECO:0000313" key="5">
    <source>
        <dbReference type="Proteomes" id="UP000308768"/>
    </source>
</evidence>
<dbReference type="PANTHER" id="PTHR34987:SF6">
    <property type="entry name" value="ALPHA-L-RHAMNOSIDASE SIX-HAIRPIN GLYCOSIDASE DOMAIN-CONTAINING PROTEIN"/>
    <property type="match status" value="1"/>
</dbReference>
<reference evidence="4 5" key="1">
    <citation type="submission" date="2017-03" db="EMBL/GenBank/DDBJ databases">
        <title>Genomes of endolithic fungi from Antarctica.</title>
        <authorList>
            <person name="Coleine C."/>
            <person name="Masonjones S."/>
            <person name="Stajich J.E."/>
        </authorList>
    </citation>
    <scope>NUCLEOTIDE SEQUENCE [LARGE SCALE GENOMIC DNA]</scope>
    <source>
        <strain evidence="4 5">CCFEE 5187</strain>
    </source>
</reference>
<protein>
    <submittedName>
        <fullName evidence="4">Uncharacterized protein</fullName>
    </submittedName>
</protein>
<dbReference type="STRING" id="331657.A0A4U0XL03"/>
<evidence type="ECO:0000313" key="4">
    <source>
        <dbReference type="EMBL" id="TKA77880.1"/>
    </source>
</evidence>
<dbReference type="EMBL" id="NAJN01000167">
    <property type="protein sequence ID" value="TKA77880.1"/>
    <property type="molecule type" value="Genomic_DNA"/>
</dbReference>
<dbReference type="InterPro" id="IPR035398">
    <property type="entry name" value="Bac_rhamnosid_C"/>
</dbReference>
<dbReference type="GO" id="GO:0003824">
    <property type="term" value="F:catalytic activity"/>
    <property type="evidence" value="ECO:0007669"/>
    <property type="project" value="UniProtKB-ARBA"/>
</dbReference>
<dbReference type="PANTHER" id="PTHR34987">
    <property type="entry name" value="C, PUTATIVE (AFU_ORTHOLOGUE AFUA_3G02880)-RELATED"/>
    <property type="match status" value="1"/>
</dbReference>
<feature type="domain" description="Alpha-L-rhamnosidase six-hairpin glycosidase" evidence="2">
    <location>
        <begin position="247"/>
        <end position="442"/>
    </location>
</feature>
<dbReference type="GO" id="GO:0005975">
    <property type="term" value="P:carbohydrate metabolic process"/>
    <property type="evidence" value="ECO:0007669"/>
    <property type="project" value="InterPro"/>
</dbReference>
<proteinExistence type="predicted"/>
<evidence type="ECO:0000259" key="2">
    <source>
        <dbReference type="Pfam" id="PF17389"/>
    </source>
</evidence>
<dbReference type="Proteomes" id="UP000308768">
    <property type="component" value="Unassembled WGS sequence"/>
</dbReference>
<name>A0A4U0XL03_9PEZI</name>
<evidence type="ECO:0000256" key="1">
    <source>
        <dbReference type="SAM" id="SignalP"/>
    </source>
</evidence>
<dbReference type="Pfam" id="PF17389">
    <property type="entry name" value="Bac_rhamnosid6H"/>
    <property type="match status" value="1"/>
</dbReference>
<comment type="caution">
    <text evidence="4">The sequence shown here is derived from an EMBL/GenBank/DDBJ whole genome shotgun (WGS) entry which is preliminary data.</text>
</comment>
<gene>
    <name evidence="4" type="ORF">B0A49_01676</name>
</gene>
<dbReference type="InterPro" id="IPR035396">
    <property type="entry name" value="Bac_rhamnosid6H"/>
</dbReference>
<dbReference type="Gene3D" id="1.50.10.10">
    <property type="match status" value="1"/>
</dbReference>
<accession>A0A4U0XL03</accession>
<dbReference type="SUPFAM" id="SSF48208">
    <property type="entry name" value="Six-hairpin glycosidases"/>
    <property type="match status" value="1"/>
</dbReference>
<feature type="chain" id="PRO_5020341316" evidence="1">
    <location>
        <begin position="25"/>
        <end position="685"/>
    </location>
</feature>
<dbReference type="Pfam" id="PF17390">
    <property type="entry name" value="Bac_rhamnosid_C"/>
    <property type="match status" value="1"/>
</dbReference>
<feature type="domain" description="Alpha-L-rhamnosidase C-terminal" evidence="3">
    <location>
        <begin position="570"/>
        <end position="634"/>
    </location>
</feature>
<evidence type="ECO:0000259" key="3">
    <source>
        <dbReference type="Pfam" id="PF17390"/>
    </source>
</evidence>
<keyword evidence="1" id="KW-0732">Signal</keyword>
<dbReference type="InterPro" id="IPR008928">
    <property type="entry name" value="6-hairpin_glycosidase_sf"/>
</dbReference>
<feature type="signal peptide" evidence="1">
    <location>
        <begin position="1"/>
        <end position="24"/>
    </location>
</feature>
<dbReference type="Gene3D" id="2.60.420.10">
    <property type="entry name" value="Maltose phosphorylase, domain 3"/>
    <property type="match status" value="1"/>
</dbReference>
<dbReference type="InterPro" id="IPR012341">
    <property type="entry name" value="6hp_glycosidase-like_sf"/>
</dbReference>
<dbReference type="OrthoDB" id="10036721at2759"/>
<sequence>MMKFSSSIPSALAVVGVLIGGTLAAQYEQYILAPSSRTLHPVSVYKVNGTVSSAQSLTGNELGSAVFQDASAVTYDYGKNIAGVVSLTIGENLDANQYIGITFSESSLWISGLGSDATADSGIDETLWFQPSAPGVYTVSREHERGGFKYLSLIHNATGKLEVTQVTTHFTPMPHYTEDQLRNYTGYFHCNDDLINRIWYAGAYTNQMCTIEPTHGNALIHLFVVNSTTPGNMTAPLTWYNNYTVTNGSSCLVDGAKRDRLVWAGDMSIAVPGIVVSTNDLISVRNSLDSLFLHQNKTTGQLPYAGVPFPSIYSATYHLYTLIGVADYYQYSNDLKYLSGIWDQWKFGMNFSLSFVDNSGMMNVTSAADWLRFGMGGHNIEANSILYYTVNQGINLASVVNDTSVISAWTAYASRIKSAANSLLWNETAGLFHDNETTTLMPQDGNSWAVVSNITANSSQNTAISANLANRWTPFGAPAVEADNAVSPFISGFELQAHLLAGNASAALALMRLEWGFMLNDPRMTNSTFIEGYQDDGVLHYAPYTNDPRISHAHGWATGPTSTLTFYIAGIQLLSAGGQTWKIAPALGDLTSVDAGFATSLGMFAAQTNVTASGGMRMSFEAPVGTTGAVSVPYPSCSGKMLLREVNGASGDFEVDVVAEKGTPTGSIEIDGFEGGQWELEFSCS</sequence>
<organism evidence="4 5">
    <name type="scientific">Cryomyces minteri</name>
    <dbReference type="NCBI Taxonomy" id="331657"/>
    <lineage>
        <taxon>Eukaryota</taxon>
        <taxon>Fungi</taxon>
        <taxon>Dikarya</taxon>
        <taxon>Ascomycota</taxon>
        <taxon>Pezizomycotina</taxon>
        <taxon>Dothideomycetes</taxon>
        <taxon>Dothideomycetes incertae sedis</taxon>
        <taxon>Cryomyces</taxon>
    </lineage>
</organism>
<dbReference type="AlphaFoldDB" id="A0A4U0XL03"/>
<keyword evidence="5" id="KW-1185">Reference proteome</keyword>